<evidence type="ECO:0008006" key="5">
    <source>
        <dbReference type="Google" id="ProtNLM"/>
    </source>
</evidence>
<dbReference type="eggNOG" id="COG1804">
    <property type="taxonomic scope" value="Bacteria"/>
</dbReference>
<dbReference type="STRING" id="160454.RV10_GL000750"/>
<evidence type="ECO:0000313" key="4">
    <source>
        <dbReference type="Proteomes" id="UP000013782"/>
    </source>
</evidence>
<reference evidence="3 4" key="1">
    <citation type="submission" date="2013-02" db="EMBL/GenBank/DDBJ databases">
        <title>The Genome Sequence of Enterococcus pallens BAA-351.</title>
        <authorList>
            <consortium name="The Broad Institute Genome Sequencing Platform"/>
            <consortium name="The Broad Institute Genome Sequencing Center for Infectious Disease"/>
            <person name="Earl A.M."/>
            <person name="Gilmore M.S."/>
            <person name="Lebreton F."/>
            <person name="Walker B."/>
            <person name="Young S.K."/>
            <person name="Zeng Q."/>
            <person name="Gargeya S."/>
            <person name="Fitzgerald M."/>
            <person name="Haas B."/>
            <person name="Abouelleil A."/>
            <person name="Alvarado L."/>
            <person name="Arachchi H.M."/>
            <person name="Berlin A.M."/>
            <person name="Chapman S.B."/>
            <person name="Dewar J."/>
            <person name="Goldberg J."/>
            <person name="Griggs A."/>
            <person name="Gujja S."/>
            <person name="Hansen M."/>
            <person name="Howarth C."/>
            <person name="Imamovic A."/>
            <person name="Larimer J."/>
            <person name="McCowan C."/>
            <person name="Murphy C."/>
            <person name="Neiman D."/>
            <person name="Pearson M."/>
            <person name="Priest M."/>
            <person name="Roberts A."/>
            <person name="Saif S."/>
            <person name="Shea T."/>
            <person name="Sisk P."/>
            <person name="Sykes S."/>
            <person name="Wortman J."/>
            <person name="Nusbaum C."/>
            <person name="Birren B."/>
        </authorList>
    </citation>
    <scope>NUCLEOTIDE SEQUENCE [LARGE SCALE GENOMIC DNA]</scope>
    <source>
        <strain evidence="3 4">ATCC BAA-351</strain>
    </source>
</reference>
<dbReference type="Gene3D" id="3.30.1540.10">
    <property type="entry name" value="formyl-coa transferase, domain 3"/>
    <property type="match status" value="1"/>
</dbReference>
<keyword evidence="2" id="KW-0808">Transferase</keyword>
<dbReference type="OrthoDB" id="9797653at2"/>
<dbReference type="InterPro" id="IPR044855">
    <property type="entry name" value="CoA-Trfase_III_dom3_sf"/>
</dbReference>
<dbReference type="EMBL" id="AJAQ01000001">
    <property type="protein sequence ID" value="EOH97790.1"/>
    <property type="molecule type" value="Genomic_DNA"/>
</dbReference>
<comment type="caution">
    <text evidence="3">The sequence shown here is derived from an EMBL/GenBank/DDBJ whole genome shotgun (WGS) entry which is preliminary data.</text>
</comment>
<dbReference type="PANTHER" id="PTHR48228">
    <property type="entry name" value="SUCCINYL-COA--D-CITRAMALATE COA-TRANSFERASE"/>
    <property type="match status" value="1"/>
</dbReference>
<gene>
    <name evidence="3" type="ORF">UAU_00458</name>
</gene>
<evidence type="ECO:0000256" key="2">
    <source>
        <dbReference type="ARBA" id="ARBA00022679"/>
    </source>
</evidence>
<organism evidence="3 4">
    <name type="scientific">Enterococcus pallens ATCC BAA-351</name>
    <dbReference type="NCBI Taxonomy" id="1158607"/>
    <lineage>
        <taxon>Bacteria</taxon>
        <taxon>Bacillati</taxon>
        <taxon>Bacillota</taxon>
        <taxon>Bacilli</taxon>
        <taxon>Lactobacillales</taxon>
        <taxon>Enterococcaceae</taxon>
        <taxon>Enterococcus</taxon>
    </lineage>
</organism>
<dbReference type="PATRIC" id="fig|1158607.3.peg.460"/>
<dbReference type="InterPro" id="IPR023606">
    <property type="entry name" value="CoA-Trfase_III_dom_1_sf"/>
</dbReference>
<dbReference type="Proteomes" id="UP000013782">
    <property type="component" value="Unassembled WGS sequence"/>
</dbReference>
<comment type="similarity">
    <text evidence="1">Belongs to the CoA-transferase III family.</text>
</comment>
<dbReference type="GO" id="GO:0016740">
    <property type="term" value="F:transferase activity"/>
    <property type="evidence" value="ECO:0007669"/>
    <property type="project" value="UniProtKB-KW"/>
</dbReference>
<dbReference type="SUPFAM" id="SSF89796">
    <property type="entry name" value="CoA-transferase family III (CaiB/BaiF)"/>
    <property type="match status" value="1"/>
</dbReference>
<protein>
    <recommendedName>
        <fullName evidence="5">Bile acid-CoA hydrolase</fullName>
    </recommendedName>
</protein>
<dbReference type="InterPro" id="IPR003673">
    <property type="entry name" value="CoA-Trfase_fam_III"/>
</dbReference>
<keyword evidence="4" id="KW-1185">Reference proteome</keyword>
<name>R2SRA3_9ENTE</name>
<proteinExistence type="inferred from homology"/>
<sequence length="419" mass="46495">MTTNREFLVPEFGPFAGIRIVDTGSLVAMPYAATLMADFGAEVIHIERPKVGDTLRGLAPFADVNGKKVSTSWVQDGRNKLSMTMELNLKHPEVKEAFYELIRESDIFMENMVWLEKLGIRDEELLKVNPKLIIVHVSGYGNPAFGGVPEFCDRASYDMIGQAFSGWMNLNGDADGDPVIAKPWTNDFVSAMATVFGIFAAYAGVQKTGKGQIVDVAQYEAMAMYMCDTFTTYTMTGNVRGRTGNKSAAFQPYGLFKSKDGYDVALGAFGPGVYKRFIKGAGFDLDYFNYKDCSSGVEAVASEKGQELDRKTVEWCLARSAEEIEEAMAEVKVPCSRVNTAEDCLKNEHFIKRDNFIKYQDQTTGGEVTAFGVVPKLSETPGKVWRGAPSLGQDTEDILRKILKYDDKKIMILREKELI</sequence>
<dbReference type="RefSeq" id="WP_010755521.1">
    <property type="nucleotide sequence ID" value="NZ_ASWD01000002.1"/>
</dbReference>
<accession>R2SRA3</accession>
<evidence type="ECO:0000313" key="3">
    <source>
        <dbReference type="EMBL" id="EOH97790.1"/>
    </source>
</evidence>
<dbReference type="InterPro" id="IPR050509">
    <property type="entry name" value="CoA-transferase_III"/>
</dbReference>
<dbReference type="PANTHER" id="PTHR48228:SF6">
    <property type="entry name" value="L-CARNITINE COA-TRANSFERASE"/>
    <property type="match status" value="1"/>
</dbReference>
<dbReference type="Gene3D" id="3.40.50.10540">
    <property type="entry name" value="Crotonobetainyl-coa:carnitine coa-transferase, domain 1"/>
    <property type="match status" value="1"/>
</dbReference>
<dbReference type="AlphaFoldDB" id="R2SRA3"/>
<dbReference type="Pfam" id="PF02515">
    <property type="entry name" value="CoA_transf_3"/>
    <property type="match status" value="1"/>
</dbReference>
<dbReference type="HOGENOM" id="CLU_033975_2_0_9"/>
<evidence type="ECO:0000256" key="1">
    <source>
        <dbReference type="ARBA" id="ARBA00008383"/>
    </source>
</evidence>